<keyword evidence="1" id="KW-0805">Transcription regulation</keyword>
<dbReference type="PROSITE" id="PS50949">
    <property type="entry name" value="HTH_GNTR"/>
    <property type="match status" value="1"/>
</dbReference>
<dbReference type="Gene3D" id="1.10.10.10">
    <property type="entry name" value="Winged helix-like DNA-binding domain superfamily/Winged helix DNA-binding domain"/>
    <property type="match status" value="1"/>
</dbReference>
<dbReference type="AlphaFoldDB" id="A0A852T349"/>
<dbReference type="EMBL" id="JACCBJ010000001">
    <property type="protein sequence ID" value="NYD75084.1"/>
    <property type="molecule type" value="Genomic_DNA"/>
</dbReference>
<dbReference type="InterPro" id="IPR036390">
    <property type="entry name" value="WH_DNA-bd_sf"/>
</dbReference>
<evidence type="ECO:0000313" key="5">
    <source>
        <dbReference type="EMBL" id="NYD75084.1"/>
    </source>
</evidence>
<dbReference type="RefSeq" id="WP_197682045.1">
    <property type="nucleotide sequence ID" value="NZ_BAAAPX010000001.1"/>
</dbReference>
<dbReference type="SMART" id="SM00345">
    <property type="entry name" value="HTH_GNTR"/>
    <property type="match status" value="1"/>
</dbReference>
<dbReference type="GO" id="GO:0045892">
    <property type="term" value="P:negative regulation of DNA-templated transcription"/>
    <property type="evidence" value="ECO:0007669"/>
    <property type="project" value="TreeGrafter"/>
</dbReference>
<organism evidence="5 6">
    <name type="scientific">Leifsonia soli</name>
    <dbReference type="NCBI Taxonomy" id="582665"/>
    <lineage>
        <taxon>Bacteria</taxon>
        <taxon>Bacillati</taxon>
        <taxon>Actinomycetota</taxon>
        <taxon>Actinomycetes</taxon>
        <taxon>Micrococcales</taxon>
        <taxon>Microbacteriaceae</taxon>
        <taxon>Leifsonia</taxon>
    </lineage>
</organism>
<dbReference type="InterPro" id="IPR000524">
    <property type="entry name" value="Tscrpt_reg_HTH_GntR"/>
</dbReference>
<feature type="domain" description="HTH gntR-type" evidence="4">
    <location>
        <begin position="17"/>
        <end position="85"/>
    </location>
</feature>
<dbReference type="Pfam" id="PF07702">
    <property type="entry name" value="UTRA"/>
    <property type="match status" value="1"/>
</dbReference>
<evidence type="ECO:0000256" key="3">
    <source>
        <dbReference type="ARBA" id="ARBA00023163"/>
    </source>
</evidence>
<dbReference type="InterPro" id="IPR036388">
    <property type="entry name" value="WH-like_DNA-bd_sf"/>
</dbReference>
<accession>A0A852T349</accession>
<dbReference type="CDD" id="cd07377">
    <property type="entry name" value="WHTH_GntR"/>
    <property type="match status" value="1"/>
</dbReference>
<name>A0A852T349_9MICO</name>
<dbReference type="SUPFAM" id="SSF64288">
    <property type="entry name" value="Chorismate lyase-like"/>
    <property type="match status" value="1"/>
</dbReference>
<reference evidence="5 6" key="1">
    <citation type="submission" date="2020-07" db="EMBL/GenBank/DDBJ databases">
        <title>Sequencing the genomes of 1000 actinobacteria strains.</title>
        <authorList>
            <person name="Klenk H.-P."/>
        </authorList>
    </citation>
    <scope>NUCLEOTIDE SEQUENCE [LARGE SCALE GENOMIC DNA]</scope>
    <source>
        <strain evidence="5 6">DSM 23871</strain>
    </source>
</reference>
<dbReference type="PRINTS" id="PR00035">
    <property type="entry name" value="HTHGNTR"/>
</dbReference>
<keyword evidence="3" id="KW-0804">Transcription</keyword>
<dbReference type="InterPro" id="IPR050679">
    <property type="entry name" value="Bact_HTH_transcr_reg"/>
</dbReference>
<dbReference type="InterPro" id="IPR011663">
    <property type="entry name" value="UTRA"/>
</dbReference>
<dbReference type="PANTHER" id="PTHR44846">
    <property type="entry name" value="MANNOSYL-D-GLYCERATE TRANSPORT/METABOLISM SYSTEM REPRESSOR MNGR-RELATED"/>
    <property type="match status" value="1"/>
</dbReference>
<sequence>MPATALSDARLDRDAKEPLWQQLVAVLRDAIESGVLAPDQALPSEADLIDRYGVSRTVVREALAELVRRGQIYKIRAKGSFVAPPRRDLSFIGSNAGSSEDLAGTGRTVATRILSLDDGEADEQEAAALRVPEGTAVIRMRRLRTVDGTPWLLVQTTLPRDRFAGLLKAHLENRSLYDHLRRTYGVAPAGADRWLKAIIPSPEEASLLELPAGAPALDIVSVAWDEDGVPFEYYHALHRSDESRFYVGVR</sequence>
<comment type="caution">
    <text evidence="5">The sequence shown here is derived from an EMBL/GenBank/DDBJ whole genome shotgun (WGS) entry which is preliminary data.</text>
</comment>
<protein>
    <submittedName>
        <fullName evidence="5">GntR family transcriptional regulator</fullName>
    </submittedName>
</protein>
<evidence type="ECO:0000256" key="2">
    <source>
        <dbReference type="ARBA" id="ARBA00023125"/>
    </source>
</evidence>
<gene>
    <name evidence="5" type="ORF">BJ963_002603</name>
</gene>
<dbReference type="Proteomes" id="UP000589620">
    <property type="component" value="Unassembled WGS sequence"/>
</dbReference>
<keyword evidence="2" id="KW-0238">DNA-binding</keyword>
<evidence type="ECO:0000313" key="6">
    <source>
        <dbReference type="Proteomes" id="UP000589620"/>
    </source>
</evidence>
<evidence type="ECO:0000259" key="4">
    <source>
        <dbReference type="PROSITE" id="PS50949"/>
    </source>
</evidence>
<dbReference type="GO" id="GO:0003700">
    <property type="term" value="F:DNA-binding transcription factor activity"/>
    <property type="evidence" value="ECO:0007669"/>
    <property type="project" value="InterPro"/>
</dbReference>
<keyword evidence="6" id="KW-1185">Reference proteome</keyword>
<dbReference type="GO" id="GO:0003677">
    <property type="term" value="F:DNA binding"/>
    <property type="evidence" value="ECO:0007669"/>
    <property type="project" value="UniProtKB-KW"/>
</dbReference>
<evidence type="ECO:0000256" key="1">
    <source>
        <dbReference type="ARBA" id="ARBA00023015"/>
    </source>
</evidence>
<dbReference type="PANTHER" id="PTHR44846:SF1">
    <property type="entry name" value="MANNOSYL-D-GLYCERATE TRANSPORT_METABOLISM SYSTEM REPRESSOR MNGR-RELATED"/>
    <property type="match status" value="1"/>
</dbReference>
<dbReference type="SMART" id="SM00866">
    <property type="entry name" value="UTRA"/>
    <property type="match status" value="1"/>
</dbReference>
<proteinExistence type="predicted"/>
<dbReference type="InterPro" id="IPR028978">
    <property type="entry name" value="Chorismate_lyase_/UTRA_dom_sf"/>
</dbReference>
<dbReference type="SUPFAM" id="SSF46785">
    <property type="entry name" value="Winged helix' DNA-binding domain"/>
    <property type="match status" value="1"/>
</dbReference>
<dbReference type="Pfam" id="PF00392">
    <property type="entry name" value="GntR"/>
    <property type="match status" value="1"/>
</dbReference>
<dbReference type="Gene3D" id="3.40.1410.10">
    <property type="entry name" value="Chorismate lyase-like"/>
    <property type="match status" value="1"/>
</dbReference>